<dbReference type="Proteomes" id="UP000000305">
    <property type="component" value="Unassembled WGS sequence"/>
</dbReference>
<dbReference type="AlphaFoldDB" id="E9GTH2"/>
<evidence type="ECO:0000313" key="4">
    <source>
        <dbReference type="EMBL" id="EFX77215.1"/>
    </source>
</evidence>
<dbReference type="KEGG" id="dpx:DAPPUDRAFT_247998"/>
<protein>
    <recommendedName>
        <fullName evidence="2">CARMIL C-terminal domain-containing protein</fullName>
    </recommendedName>
</protein>
<feature type="compositionally biased region" description="Basic residues" evidence="1">
    <location>
        <begin position="27"/>
        <end position="39"/>
    </location>
</feature>
<gene>
    <name evidence="4" type="ORF">DAPPUDRAFT_247995</name>
    <name evidence="3" type="ORF">DAPPUDRAFT_247998</name>
</gene>
<feature type="region of interest" description="Disordered" evidence="1">
    <location>
        <begin position="1"/>
        <end position="128"/>
    </location>
</feature>
<dbReference type="InterPro" id="IPR031943">
    <property type="entry name" value="CARMIL_C"/>
</dbReference>
<organism evidence="4 5">
    <name type="scientific">Daphnia pulex</name>
    <name type="common">Water flea</name>
    <dbReference type="NCBI Taxonomy" id="6669"/>
    <lineage>
        <taxon>Eukaryota</taxon>
        <taxon>Metazoa</taxon>
        <taxon>Ecdysozoa</taxon>
        <taxon>Arthropoda</taxon>
        <taxon>Crustacea</taxon>
        <taxon>Branchiopoda</taxon>
        <taxon>Diplostraca</taxon>
        <taxon>Cladocera</taxon>
        <taxon>Anomopoda</taxon>
        <taxon>Daphniidae</taxon>
        <taxon>Daphnia</taxon>
    </lineage>
</organism>
<dbReference type="EMBL" id="GL732564">
    <property type="protein sequence ID" value="EFX77083.1"/>
    <property type="molecule type" value="Genomic_DNA"/>
</dbReference>
<reference evidence="4 5" key="1">
    <citation type="journal article" date="2011" name="Science">
        <title>The ecoresponsive genome of Daphnia pulex.</title>
        <authorList>
            <person name="Colbourne J.K."/>
            <person name="Pfrender M.E."/>
            <person name="Gilbert D."/>
            <person name="Thomas W.K."/>
            <person name="Tucker A."/>
            <person name="Oakley T.H."/>
            <person name="Tokishita S."/>
            <person name="Aerts A."/>
            <person name="Arnold G.J."/>
            <person name="Basu M.K."/>
            <person name="Bauer D.J."/>
            <person name="Caceres C.E."/>
            <person name="Carmel L."/>
            <person name="Casola C."/>
            <person name="Choi J.H."/>
            <person name="Detter J.C."/>
            <person name="Dong Q."/>
            <person name="Dusheyko S."/>
            <person name="Eads B.D."/>
            <person name="Frohlich T."/>
            <person name="Geiler-Samerotte K.A."/>
            <person name="Gerlach D."/>
            <person name="Hatcher P."/>
            <person name="Jogdeo S."/>
            <person name="Krijgsveld J."/>
            <person name="Kriventseva E.V."/>
            <person name="Kultz D."/>
            <person name="Laforsch C."/>
            <person name="Lindquist E."/>
            <person name="Lopez J."/>
            <person name="Manak J.R."/>
            <person name="Muller J."/>
            <person name="Pangilinan J."/>
            <person name="Patwardhan R.P."/>
            <person name="Pitluck S."/>
            <person name="Pritham E.J."/>
            <person name="Rechtsteiner A."/>
            <person name="Rho M."/>
            <person name="Rogozin I.B."/>
            <person name="Sakarya O."/>
            <person name="Salamov A."/>
            <person name="Schaack S."/>
            <person name="Shapiro H."/>
            <person name="Shiga Y."/>
            <person name="Skalitzky C."/>
            <person name="Smith Z."/>
            <person name="Souvorov A."/>
            <person name="Sung W."/>
            <person name="Tang Z."/>
            <person name="Tsuchiya D."/>
            <person name="Tu H."/>
            <person name="Vos H."/>
            <person name="Wang M."/>
            <person name="Wolf Y.I."/>
            <person name="Yamagata H."/>
            <person name="Yamada T."/>
            <person name="Ye Y."/>
            <person name="Shaw J.R."/>
            <person name="Andrews J."/>
            <person name="Crease T.J."/>
            <person name="Tang H."/>
            <person name="Lucas S.M."/>
            <person name="Robertson H.M."/>
            <person name="Bork P."/>
            <person name="Koonin E.V."/>
            <person name="Zdobnov E.M."/>
            <person name="Grigoriev I.V."/>
            <person name="Lynch M."/>
            <person name="Boore J.L."/>
        </authorList>
    </citation>
    <scope>NUCLEOTIDE SEQUENCE [LARGE SCALE GENOMIC DNA]</scope>
</reference>
<feature type="compositionally biased region" description="Acidic residues" evidence="1">
    <location>
        <begin position="1"/>
        <end position="12"/>
    </location>
</feature>
<evidence type="ECO:0000259" key="2">
    <source>
        <dbReference type="Pfam" id="PF16000"/>
    </source>
</evidence>
<proteinExistence type="predicted"/>
<dbReference type="HOGENOM" id="CLU_1220780_0_0_1"/>
<evidence type="ECO:0000313" key="5">
    <source>
        <dbReference type="Proteomes" id="UP000000305"/>
    </source>
</evidence>
<accession>E9GTH2</accession>
<sequence length="227" mass="24581">MNAQDGGDESEDTVNQQSDHSPAVMTSRRRNLLSRKFRPKSTVSMGQDASADYIADLVPPLNEQLGSGHQGDDPDDNEEEPGVNVDESQADVSRKSAPLKHLGLSRPKQSKKRLPHSASATLKRRRKKVLTSMGISANGRTRSFTGLQWQPRQVSENSVSLGSSRMRGSLGSVSSADLGSPSLESVFAESRPTHRLMAGYKPSDEAAGSSSIFSMEELTLDENTVKI</sequence>
<evidence type="ECO:0000313" key="3">
    <source>
        <dbReference type="EMBL" id="EFX77083.1"/>
    </source>
</evidence>
<name>E9GTH2_DAPPU</name>
<keyword evidence="5" id="KW-1185">Reference proteome</keyword>
<dbReference type="EMBL" id="GL732564">
    <property type="protein sequence ID" value="EFX77215.1"/>
    <property type="molecule type" value="Genomic_DNA"/>
</dbReference>
<dbReference type="OrthoDB" id="18598at2759"/>
<evidence type="ECO:0000256" key="1">
    <source>
        <dbReference type="SAM" id="MobiDB-lite"/>
    </source>
</evidence>
<dbReference type="KEGG" id="dpx:DAPPUDRAFT_247995"/>
<dbReference type="Pfam" id="PF16000">
    <property type="entry name" value="CARMIL_C"/>
    <property type="match status" value="1"/>
</dbReference>
<feature type="domain" description="CARMIL C-terminal" evidence="2">
    <location>
        <begin position="14"/>
        <end position="120"/>
    </location>
</feature>